<evidence type="ECO:0000313" key="1">
    <source>
        <dbReference type="EMBL" id="OGY55805.1"/>
    </source>
</evidence>
<protein>
    <submittedName>
        <fullName evidence="1">Uncharacterized protein</fullName>
    </submittedName>
</protein>
<dbReference type="EMBL" id="MHIN01000004">
    <property type="protein sequence ID" value="OGY55805.1"/>
    <property type="molecule type" value="Genomic_DNA"/>
</dbReference>
<reference evidence="1 2" key="1">
    <citation type="journal article" date="2016" name="Nat. Commun.">
        <title>Thousands of microbial genomes shed light on interconnected biogeochemical processes in an aquifer system.</title>
        <authorList>
            <person name="Anantharaman K."/>
            <person name="Brown C.T."/>
            <person name="Hug L.A."/>
            <person name="Sharon I."/>
            <person name="Castelle C.J."/>
            <person name="Probst A.J."/>
            <person name="Thomas B.C."/>
            <person name="Singh A."/>
            <person name="Wilkins M.J."/>
            <person name="Karaoz U."/>
            <person name="Brodie E.L."/>
            <person name="Williams K.H."/>
            <person name="Hubbard S.S."/>
            <person name="Banfield J.F."/>
        </authorList>
    </citation>
    <scope>NUCLEOTIDE SEQUENCE [LARGE SCALE GENOMIC DNA]</scope>
</reference>
<name>A0A1G1YTX1_9BACT</name>
<proteinExistence type="predicted"/>
<organism evidence="1 2">
    <name type="scientific">Candidatus Buchananbacteria bacterium RIFCSPLOWO2_01_FULL_40_23b</name>
    <dbReference type="NCBI Taxonomy" id="1797544"/>
    <lineage>
        <taxon>Bacteria</taxon>
        <taxon>Candidatus Buchananiibacteriota</taxon>
    </lineage>
</organism>
<accession>A0A1G1YTX1</accession>
<comment type="caution">
    <text evidence="1">The sequence shown here is derived from an EMBL/GenBank/DDBJ whole genome shotgun (WGS) entry which is preliminary data.</text>
</comment>
<dbReference type="Proteomes" id="UP000178122">
    <property type="component" value="Unassembled WGS sequence"/>
</dbReference>
<sequence length="210" mass="24736">MVQPQITLEEYLKEHTVIDAGHYSLLQGPTGLDTFLWEEGVKLYCAAREREYNHIGLFLLVDDMYGIAEAAEESEVSGNELRRRLEYHKLPESYTTILRMYEVNQEEVMIISQDRMREKSKQLLRRKEQTRQGRVCRRIVAATDYVKEHRGFTRAICLYDAIKTEEGSKMYDGTFFGRAQLGTSLEILYRIYSDKNTYKEIHFKPARMEK</sequence>
<dbReference type="AlphaFoldDB" id="A0A1G1YTX1"/>
<gene>
    <name evidence="1" type="ORF">A2912_01120</name>
</gene>
<evidence type="ECO:0000313" key="2">
    <source>
        <dbReference type="Proteomes" id="UP000178122"/>
    </source>
</evidence>